<dbReference type="EMBL" id="MN739851">
    <property type="protein sequence ID" value="QHT74543.1"/>
    <property type="molecule type" value="Genomic_DNA"/>
</dbReference>
<feature type="region of interest" description="Disordered" evidence="1">
    <location>
        <begin position="363"/>
        <end position="383"/>
    </location>
</feature>
<accession>A0A6C0H3B8</accession>
<keyword evidence="2" id="KW-1133">Transmembrane helix</keyword>
<dbReference type="AlphaFoldDB" id="A0A6C0H3B8"/>
<organism evidence="3">
    <name type="scientific">viral metagenome</name>
    <dbReference type="NCBI Taxonomy" id="1070528"/>
    <lineage>
        <taxon>unclassified sequences</taxon>
        <taxon>metagenomes</taxon>
        <taxon>organismal metagenomes</taxon>
    </lineage>
</organism>
<proteinExistence type="predicted"/>
<feature type="compositionally biased region" description="Polar residues" evidence="1">
    <location>
        <begin position="373"/>
        <end position="383"/>
    </location>
</feature>
<reference evidence="3" key="1">
    <citation type="journal article" date="2020" name="Nature">
        <title>Giant virus diversity and host interactions through global metagenomics.</title>
        <authorList>
            <person name="Schulz F."/>
            <person name="Roux S."/>
            <person name="Paez-Espino D."/>
            <person name="Jungbluth S."/>
            <person name="Walsh D.A."/>
            <person name="Denef V.J."/>
            <person name="McMahon K.D."/>
            <person name="Konstantinidis K.T."/>
            <person name="Eloe-Fadrosh E.A."/>
            <person name="Kyrpides N.C."/>
            <person name="Woyke T."/>
        </authorList>
    </citation>
    <scope>NUCLEOTIDE SEQUENCE</scope>
    <source>
        <strain evidence="3">GVMAG-M-3300023179-59</strain>
    </source>
</reference>
<evidence type="ECO:0000256" key="2">
    <source>
        <dbReference type="SAM" id="Phobius"/>
    </source>
</evidence>
<dbReference type="Gene3D" id="2.60.120.260">
    <property type="entry name" value="Galactose-binding domain-like"/>
    <property type="match status" value="1"/>
</dbReference>
<keyword evidence="2" id="KW-0812">Transmembrane</keyword>
<evidence type="ECO:0000313" key="3">
    <source>
        <dbReference type="EMBL" id="QHT74543.1"/>
    </source>
</evidence>
<evidence type="ECO:0000256" key="1">
    <source>
        <dbReference type="SAM" id="MobiDB-lite"/>
    </source>
</evidence>
<protein>
    <recommendedName>
        <fullName evidence="4">F5/8 type C domain-containing protein</fullName>
    </recommendedName>
</protein>
<feature type="transmembrane region" description="Helical" evidence="2">
    <location>
        <begin position="395"/>
        <end position="415"/>
    </location>
</feature>
<evidence type="ECO:0008006" key="4">
    <source>
        <dbReference type="Google" id="ProtNLM"/>
    </source>
</evidence>
<sequence length="418" mass="47238">MSFANKEMIQVLPLPDNIKFTSNSQVVSGIKNESHDEAYTPNGNYIITASSYASDNAQPFNIFNSTENKYWQCDFSGNADYNINTNSHPKYVQNPYNEGTPSTYHGGGATTNTWVTTIGGEEGTTQNFVKGEWIQVQIPYRIYLHKYSILTPPYSENSTFPVKMTLVGSNDGKKWDYIDFRNSITDNSPPIASHPLKTFNINSKEKYSYFRLIFSEMSNKIKFVKINQWNLWGVTMNRLNPDAGVNNPEAFSKDDQYTKLNNKLLSDNTYMLIDKRTKPNPTLDECKATCINDGKKCTAFMYGNAFDSKQNQSYSLCYGASSNNSKDFFTPNDMGMTTGDVYIKKHHKESFVSLDRGLELSQSKHTAPAIHTEPTQQSSAPSSCHIVNNETMESIIYANMAIMLFTTGVFTYILYSNK</sequence>
<keyword evidence="2" id="KW-0472">Membrane</keyword>
<name>A0A6C0H3B8_9ZZZZ</name>